<proteinExistence type="predicted"/>
<keyword evidence="2" id="KW-1185">Reference proteome</keyword>
<dbReference type="Proteomes" id="UP000828390">
    <property type="component" value="Unassembled WGS sequence"/>
</dbReference>
<comment type="caution">
    <text evidence="1">The sequence shown here is derived from an EMBL/GenBank/DDBJ whole genome shotgun (WGS) entry which is preliminary data.</text>
</comment>
<gene>
    <name evidence="1" type="ORF">DPMN_106295</name>
</gene>
<evidence type="ECO:0000313" key="1">
    <source>
        <dbReference type="EMBL" id="KAH3832994.1"/>
    </source>
</evidence>
<accession>A0A9D4QIN1</accession>
<name>A0A9D4QIN1_DREPO</name>
<reference evidence="1" key="1">
    <citation type="journal article" date="2019" name="bioRxiv">
        <title>The Genome of the Zebra Mussel, Dreissena polymorpha: A Resource for Invasive Species Research.</title>
        <authorList>
            <person name="McCartney M.A."/>
            <person name="Auch B."/>
            <person name="Kono T."/>
            <person name="Mallez S."/>
            <person name="Zhang Y."/>
            <person name="Obille A."/>
            <person name="Becker A."/>
            <person name="Abrahante J.E."/>
            <person name="Garbe J."/>
            <person name="Badalamenti J.P."/>
            <person name="Herman A."/>
            <person name="Mangelson H."/>
            <person name="Liachko I."/>
            <person name="Sullivan S."/>
            <person name="Sone E.D."/>
            <person name="Koren S."/>
            <person name="Silverstein K.A.T."/>
            <person name="Beckman K.B."/>
            <person name="Gohl D.M."/>
        </authorList>
    </citation>
    <scope>NUCLEOTIDE SEQUENCE</scope>
    <source>
        <strain evidence="1">Duluth1</strain>
        <tissue evidence="1">Whole animal</tissue>
    </source>
</reference>
<sequence length="64" mass="7106">MCNIPATWPDCNRYLEALLDEFCSQGMVANGTGLVQLHTSSTCNTRDDGKELLCDARHVFSRSI</sequence>
<reference evidence="1" key="2">
    <citation type="submission" date="2020-11" db="EMBL/GenBank/DDBJ databases">
        <authorList>
            <person name="McCartney M.A."/>
            <person name="Auch B."/>
            <person name="Kono T."/>
            <person name="Mallez S."/>
            <person name="Becker A."/>
            <person name="Gohl D.M."/>
            <person name="Silverstein K.A.T."/>
            <person name="Koren S."/>
            <person name="Bechman K.B."/>
            <person name="Herman A."/>
            <person name="Abrahante J.E."/>
            <person name="Garbe J."/>
        </authorList>
    </citation>
    <scope>NUCLEOTIDE SEQUENCE</scope>
    <source>
        <strain evidence="1">Duluth1</strain>
        <tissue evidence="1">Whole animal</tissue>
    </source>
</reference>
<organism evidence="1 2">
    <name type="scientific">Dreissena polymorpha</name>
    <name type="common">Zebra mussel</name>
    <name type="synonym">Mytilus polymorpha</name>
    <dbReference type="NCBI Taxonomy" id="45954"/>
    <lineage>
        <taxon>Eukaryota</taxon>
        <taxon>Metazoa</taxon>
        <taxon>Spiralia</taxon>
        <taxon>Lophotrochozoa</taxon>
        <taxon>Mollusca</taxon>
        <taxon>Bivalvia</taxon>
        <taxon>Autobranchia</taxon>
        <taxon>Heteroconchia</taxon>
        <taxon>Euheterodonta</taxon>
        <taxon>Imparidentia</taxon>
        <taxon>Neoheterodontei</taxon>
        <taxon>Myida</taxon>
        <taxon>Dreissenoidea</taxon>
        <taxon>Dreissenidae</taxon>
        <taxon>Dreissena</taxon>
    </lineage>
</organism>
<dbReference type="AlphaFoldDB" id="A0A9D4QIN1"/>
<protein>
    <submittedName>
        <fullName evidence="1">Uncharacterized protein</fullName>
    </submittedName>
</protein>
<dbReference type="EMBL" id="JAIWYP010000004">
    <property type="protein sequence ID" value="KAH3832994.1"/>
    <property type="molecule type" value="Genomic_DNA"/>
</dbReference>
<evidence type="ECO:0000313" key="2">
    <source>
        <dbReference type="Proteomes" id="UP000828390"/>
    </source>
</evidence>